<keyword evidence="1" id="KW-0472">Membrane</keyword>
<feature type="transmembrane region" description="Helical" evidence="1">
    <location>
        <begin position="12"/>
        <end position="33"/>
    </location>
</feature>
<keyword evidence="1" id="KW-0812">Transmembrane</keyword>
<protein>
    <recommendedName>
        <fullName evidence="4">Transmembrane protein</fullName>
    </recommendedName>
</protein>
<reference evidence="2 3" key="1">
    <citation type="submission" date="2011-07" db="EMBL/GenBank/DDBJ databases">
        <authorList>
            <person name="Coyne R."/>
            <person name="Brami D."/>
            <person name="Johnson J."/>
            <person name="Hostetler J."/>
            <person name="Hannick L."/>
            <person name="Clark T."/>
            <person name="Cassidy-Hanley D."/>
            <person name="Inman J."/>
        </authorList>
    </citation>
    <scope>NUCLEOTIDE SEQUENCE [LARGE SCALE GENOMIC DNA]</scope>
    <source>
        <strain evidence="2 3">G5</strain>
    </source>
</reference>
<dbReference type="eggNOG" id="ENOG502SSXJ">
    <property type="taxonomic scope" value="Eukaryota"/>
</dbReference>
<evidence type="ECO:0000256" key="1">
    <source>
        <dbReference type="SAM" id="Phobius"/>
    </source>
</evidence>
<evidence type="ECO:0000313" key="2">
    <source>
        <dbReference type="EMBL" id="EGR32859.1"/>
    </source>
</evidence>
<name>G0QPJ4_ICHMU</name>
<accession>G0QPJ4</accession>
<proteinExistence type="predicted"/>
<keyword evidence="3" id="KW-1185">Reference proteome</keyword>
<keyword evidence="1" id="KW-1133">Transmembrane helix</keyword>
<organism evidence="2 3">
    <name type="scientific">Ichthyophthirius multifiliis</name>
    <name type="common">White spot disease agent</name>
    <name type="synonym">Ich</name>
    <dbReference type="NCBI Taxonomy" id="5932"/>
    <lineage>
        <taxon>Eukaryota</taxon>
        <taxon>Sar</taxon>
        <taxon>Alveolata</taxon>
        <taxon>Ciliophora</taxon>
        <taxon>Intramacronucleata</taxon>
        <taxon>Oligohymenophorea</taxon>
        <taxon>Hymenostomatida</taxon>
        <taxon>Ophryoglenina</taxon>
        <taxon>Ichthyophthirius</taxon>
    </lineage>
</organism>
<dbReference type="OMA" id="ICSNNAD"/>
<dbReference type="Proteomes" id="UP000008983">
    <property type="component" value="Unassembled WGS sequence"/>
</dbReference>
<dbReference type="STRING" id="857967.G0QPJ4"/>
<sequence>MRFKNLHSVNMYGVAFIPIYCFPVAYGISHFLTGRARRQHSGYRNFWTLMSIVWPLTCWYGYTNPIPRRLYTDILCANDSDGAYVRNRIRQMKPGLWRKLSHQLYQKNYRFPELNESLMNTEFPLDFVNPYK</sequence>
<dbReference type="EMBL" id="GL983562">
    <property type="protein sequence ID" value="EGR32859.1"/>
    <property type="molecule type" value="Genomic_DNA"/>
</dbReference>
<dbReference type="RefSeq" id="XP_004036845.1">
    <property type="nucleotide sequence ID" value="XM_004036797.1"/>
</dbReference>
<dbReference type="InParanoid" id="G0QPJ4"/>
<feature type="transmembrane region" description="Helical" evidence="1">
    <location>
        <begin position="45"/>
        <end position="62"/>
    </location>
</feature>
<dbReference type="OrthoDB" id="282805at2759"/>
<evidence type="ECO:0008006" key="4">
    <source>
        <dbReference type="Google" id="ProtNLM"/>
    </source>
</evidence>
<dbReference type="GeneID" id="14909030"/>
<gene>
    <name evidence="2" type="ORF">IMG5_068590</name>
</gene>
<dbReference type="AlphaFoldDB" id="G0QPJ4"/>
<evidence type="ECO:0000313" key="3">
    <source>
        <dbReference type="Proteomes" id="UP000008983"/>
    </source>
</evidence>